<organism evidence="1 2">
    <name type="scientific">Anolis carolinensis</name>
    <name type="common">Green anole</name>
    <name type="synonym">American chameleon</name>
    <dbReference type="NCBI Taxonomy" id="28377"/>
    <lineage>
        <taxon>Eukaryota</taxon>
        <taxon>Metazoa</taxon>
        <taxon>Chordata</taxon>
        <taxon>Craniata</taxon>
        <taxon>Vertebrata</taxon>
        <taxon>Euteleostomi</taxon>
        <taxon>Lepidosauria</taxon>
        <taxon>Squamata</taxon>
        <taxon>Bifurcata</taxon>
        <taxon>Unidentata</taxon>
        <taxon>Episquamata</taxon>
        <taxon>Toxicofera</taxon>
        <taxon>Iguania</taxon>
        <taxon>Dactyloidae</taxon>
        <taxon>Anolis</taxon>
    </lineage>
</organism>
<evidence type="ECO:0000313" key="1">
    <source>
        <dbReference type="Ensembl" id="ENSACAP00000039724.1"/>
    </source>
</evidence>
<dbReference type="InParanoid" id="A0A803TWY4"/>
<dbReference type="SUPFAM" id="SSF52141">
    <property type="entry name" value="Uracil-DNA glycosylase-like"/>
    <property type="match status" value="1"/>
</dbReference>
<dbReference type="FunCoup" id="A0A803TWY4">
    <property type="interactions" value="112"/>
</dbReference>
<dbReference type="AlphaFoldDB" id="A0A803TWY4"/>
<evidence type="ECO:0000313" key="2">
    <source>
        <dbReference type="Proteomes" id="UP000001646"/>
    </source>
</evidence>
<dbReference type="GeneTree" id="ENSGT01040000244665"/>
<proteinExistence type="predicted"/>
<dbReference type="PANTHER" id="PTHR11264:SF0">
    <property type="entry name" value="URACIL-DNA GLYCOSYLASE"/>
    <property type="match status" value="1"/>
</dbReference>
<dbReference type="Ensembl" id="ENSACAT00000052122.1">
    <property type="protein sequence ID" value="ENSACAP00000039724.1"/>
    <property type="gene ID" value="ENSACAG00000040132.1"/>
</dbReference>
<reference evidence="1 2" key="1">
    <citation type="submission" date="2009-12" db="EMBL/GenBank/DDBJ databases">
        <title>The Genome Sequence of Anolis carolinensis (Green Anole Lizard).</title>
        <authorList>
            <consortium name="The Genome Sequencing Platform"/>
            <person name="Di Palma F."/>
            <person name="Alfoldi J."/>
            <person name="Heiman D."/>
            <person name="Young S."/>
            <person name="Grabherr M."/>
            <person name="Johnson J."/>
            <person name="Lander E.S."/>
            <person name="Lindblad-Toh K."/>
        </authorList>
    </citation>
    <scope>NUCLEOTIDE SEQUENCE [LARGE SCALE GENOMIC DNA]</scope>
    <source>
        <strain evidence="1 2">JBL SC #1</strain>
    </source>
</reference>
<dbReference type="Gene3D" id="3.40.470.10">
    <property type="entry name" value="Uracil-DNA glycosylase-like domain"/>
    <property type="match status" value="1"/>
</dbReference>
<dbReference type="GO" id="GO:0006284">
    <property type="term" value="P:base-excision repair"/>
    <property type="evidence" value="ECO:0007669"/>
    <property type="project" value="InterPro"/>
</dbReference>
<keyword evidence="2" id="KW-1185">Reference proteome</keyword>
<reference evidence="1" key="3">
    <citation type="submission" date="2025-09" db="UniProtKB">
        <authorList>
            <consortium name="Ensembl"/>
        </authorList>
    </citation>
    <scope>IDENTIFICATION</scope>
</reference>
<dbReference type="PANTHER" id="PTHR11264">
    <property type="entry name" value="URACIL-DNA GLYCOSYLASE"/>
    <property type="match status" value="1"/>
</dbReference>
<reference evidence="1" key="2">
    <citation type="submission" date="2025-08" db="UniProtKB">
        <authorList>
            <consortium name="Ensembl"/>
        </authorList>
    </citation>
    <scope>IDENTIFICATION</scope>
</reference>
<dbReference type="InterPro" id="IPR036895">
    <property type="entry name" value="Uracil-DNA_glycosylase-like_sf"/>
</dbReference>
<dbReference type="Proteomes" id="UP000001646">
    <property type="component" value="Chromosome 2"/>
</dbReference>
<accession>A0A803TWY4</accession>
<sequence length="235" mass="26539">ILGLAAQQWAAAHRLRTTGLLVESQGSVEAEPRARAVVAAAPTTTLTLKQQARMRRNRTAAQMRLLMRFVDQFAKPYFTVLMVFVVPGPNEIKVVILGEETSSSVFDHGLAFSFQKGILSSLCMFTELEISFPGFPRDFNGDFMKWAEKRVLLLNEVLTVWKYELCSKPGKGWEQFTDTDISCLKRELLVESGLGQFVKPCFMELMATFICYWHFTMANEILQSSGKKPIQWAGL</sequence>
<name>A0A803TWY4_ANOCA</name>
<protein>
    <submittedName>
        <fullName evidence="1">Uncharacterized protein</fullName>
    </submittedName>
</protein>
<dbReference type="InterPro" id="IPR002043">
    <property type="entry name" value="UDG_fam1"/>
</dbReference>
<dbReference type="GO" id="GO:0004844">
    <property type="term" value="F:uracil DNA N-glycosylase activity"/>
    <property type="evidence" value="ECO:0007669"/>
    <property type="project" value="InterPro"/>
</dbReference>